<dbReference type="CTD" id="84705"/>
<dbReference type="Pfam" id="PF01926">
    <property type="entry name" value="MMR_HSR1"/>
    <property type="match status" value="1"/>
</dbReference>
<evidence type="ECO:0000256" key="2">
    <source>
        <dbReference type="ARBA" id="ARBA00022694"/>
    </source>
</evidence>
<dbReference type="InterPro" id="IPR027368">
    <property type="entry name" value="MnmE_dom2"/>
</dbReference>
<dbReference type="CDD" id="cd04164">
    <property type="entry name" value="trmE"/>
    <property type="match status" value="1"/>
</dbReference>
<dbReference type="NCBIfam" id="TIGR00231">
    <property type="entry name" value="small_GTP"/>
    <property type="match status" value="1"/>
</dbReference>
<keyword evidence="4 5" id="KW-0342">GTP-binding</keyword>
<feature type="coiled-coil region" evidence="6">
    <location>
        <begin position="218"/>
        <end position="245"/>
    </location>
</feature>
<dbReference type="GO" id="GO:0005525">
    <property type="term" value="F:GTP binding"/>
    <property type="evidence" value="ECO:0007669"/>
    <property type="project" value="UniProtKB-KW"/>
</dbReference>
<organism evidence="8 9">
    <name type="scientific">Pogona vitticeps</name>
    <name type="common">central bearded dragon</name>
    <dbReference type="NCBI Taxonomy" id="103695"/>
    <lineage>
        <taxon>Eukaryota</taxon>
        <taxon>Metazoa</taxon>
        <taxon>Chordata</taxon>
        <taxon>Craniata</taxon>
        <taxon>Vertebrata</taxon>
        <taxon>Euteleostomi</taxon>
        <taxon>Lepidosauria</taxon>
        <taxon>Squamata</taxon>
        <taxon>Bifurcata</taxon>
        <taxon>Unidentata</taxon>
        <taxon>Episquamata</taxon>
        <taxon>Toxicofera</taxon>
        <taxon>Iguania</taxon>
        <taxon>Acrodonta</taxon>
        <taxon>Agamidae</taxon>
        <taxon>Amphibolurinae</taxon>
        <taxon>Pogona</taxon>
    </lineage>
</organism>
<keyword evidence="8" id="KW-1185">Reference proteome</keyword>
<dbReference type="PANTHER" id="PTHR42714">
    <property type="entry name" value="TRNA MODIFICATION GTPASE GTPBP3"/>
    <property type="match status" value="1"/>
</dbReference>
<evidence type="ECO:0000256" key="3">
    <source>
        <dbReference type="ARBA" id="ARBA00022741"/>
    </source>
</evidence>
<dbReference type="InterPro" id="IPR025867">
    <property type="entry name" value="MnmE_helical"/>
</dbReference>
<feature type="domain" description="TrmE-type G" evidence="7">
    <location>
        <begin position="248"/>
        <end position="423"/>
    </location>
</feature>
<dbReference type="InterPro" id="IPR006073">
    <property type="entry name" value="GTP-bd"/>
</dbReference>
<keyword evidence="6" id="KW-0175">Coiled coil</keyword>
<dbReference type="RefSeq" id="XP_020636724.2">
    <property type="nucleotide sequence ID" value="XM_020781065.2"/>
</dbReference>
<accession>A0A6J0SSL4</accession>
<dbReference type="GeneID" id="110072590"/>
<evidence type="ECO:0000256" key="1">
    <source>
        <dbReference type="ARBA" id="ARBA00011043"/>
    </source>
</evidence>
<proteinExistence type="inferred from homology"/>
<dbReference type="GO" id="GO:0030488">
    <property type="term" value="P:tRNA methylation"/>
    <property type="evidence" value="ECO:0007669"/>
    <property type="project" value="TreeGrafter"/>
</dbReference>
<dbReference type="InterPro" id="IPR004520">
    <property type="entry name" value="GTPase_MnmE"/>
</dbReference>
<dbReference type="OrthoDB" id="188276at2759"/>
<sequence>MWPTLQGGLRVARQARTSFKRICRLYGVDATRETVFALSSGHGKCGVAVIRTSGPASRSALLSLTGAKEPPPPRTATLRRIRDPGSAETLDCGLVMWFPGPNSFTGEDCAEFHVHGGPAVLGGVLEALGRLPQLRLAEPGEFTKRAFQNGKLDLTAAEGLGDLIHAETEGQRRQALRQMAGELGELYRRWSDSLTKALAHVEAYIDFSEDDNIEEGVMDQVEEVVASLEKQLREHLKDARRGERLRDGVHVVIAGPPNAGKSSLLNQLCQKPVAIVSPMAGTTRDVVETALNIGGFPVVLSDTAGLRDTRDVVEIEGVSRARQRVSTADLVLAILDAAEMARSHDRLSPALLDVLPPEEPKGTPPYILVLNKSDLLGEQERRDLLASCSRQELSPACLLSCKTGEGIVAFLQALGEQLAHMCGDPLLGSPSPTRARHHLSLMNCLEALGRFGHYLEKDLALAAEELRRARRSLGQLTGQVGAEELLALIFRDFCIGK</sequence>
<dbReference type="Pfam" id="PF12631">
    <property type="entry name" value="MnmE_helical"/>
    <property type="match status" value="1"/>
</dbReference>
<dbReference type="InterPro" id="IPR031168">
    <property type="entry name" value="G_TrmE"/>
</dbReference>
<dbReference type="PANTHER" id="PTHR42714:SF2">
    <property type="entry name" value="TRNA MODIFICATION GTPASE GTPBP3, MITOCHONDRIAL"/>
    <property type="match status" value="1"/>
</dbReference>
<dbReference type="Gene3D" id="3.40.50.300">
    <property type="entry name" value="P-loop containing nucleotide triphosphate hydrolases"/>
    <property type="match status" value="1"/>
</dbReference>
<evidence type="ECO:0000259" key="7">
    <source>
        <dbReference type="PROSITE" id="PS51709"/>
    </source>
</evidence>
<dbReference type="AlphaFoldDB" id="A0A6J0SSL4"/>
<evidence type="ECO:0000256" key="4">
    <source>
        <dbReference type="ARBA" id="ARBA00023134"/>
    </source>
</evidence>
<keyword evidence="3 5" id="KW-0547">Nucleotide-binding</keyword>
<dbReference type="KEGG" id="pvt:110072590"/>
<gene>
    <name evidence="9" type="primary">GTPBP3</name>
</gene>
<dbReference type="GO" id="GO:0070900">
    <property type="term" value="P:mitochondrial tRNA modification"/>
    <property type="evidence" value="ECO:0007669"/>
    <property type="project" value="UniProtKB-ARBA"/>
</dbReference>
<keyword evidence="2 5" id="KW-0819">tRNA processing</keyword>
<dbReference type="GO" id="GO:0003924">
    <property type="term" value="F:GTPase activity"/>
    <property type="evidence" value="ECO:0007669"/>
    <property type="project" value="InterPro"/>
</dbReference>
<evidence type="ECO:0000313" key="9">
    <source>
        <dbReference type="RefSeq" id="XP_020636724.2"/>
    </source>
</evidence>
<evidence type="ECO:0000256" key="5">
    <source>
        <dbReference type="RuleBase" id="RU003313"/>
    </source>
</evidence>
<dbReference type="SUPFAM" id="SSF52540">
    <property type="entry name" value="P-loop containing nucleoside triphosphate hydrolases"/>
    <property type="match status" value="1"/>
</dbReference>
<reference evidence="9" key="1">
    <citation type="submission" date="2025-08" db="UniProtKB">
        <authorList>
            <consortium name="RefSeq"/>
        </authorList>
    </citation>
    <scope>IDENTIFICATION</scope>
</reference>
<dbReference type="PROSITE" id="PS51709">
    <property type="entry name" value="G_TRME"/>
    <property type="match status" value="1"/>
</dbReference>
<dbReference type="NCBIfam" id="NF003661">
    <property type="entry name" value="PRK05291.1-3"/>
    <property type="match status" value="1"/>
</dbReference>
<protein>
    <submittedName>
        <fullName evidence="9">tRNA modification GTPase GTPBP3, mitochondrial</fullName>
    </submittedName>
</protein>
<dbReference type="InterPro" id="IPR027417">
    <property type="entry name" value="P-loop_NTPase"/>
</dbReference>
<dbReference type="Proteomes" id="UP001652642">
    <property type="component" value="Chromosome 7"/>
</dbReference>
<dbReference type="Gene3D" id="1.20.120.430">
    <property type="entry name" value="tRNA modification GTPase MnmE domain 2"/>
    <property type="match status" value="1"/>
</dbReference>
<evidence type="ECO:0000256" key="6">
    <source>
        <dbReference type="SAM" id="Coils"/>
    </source>
</evidence>
<dbReference type="InterPro" id="IPR027266">
    <property type="entry name" value="TrmE/GcvT-like"/>
</dbReference>
<dbReference type="InParanoid" id="A0A6J0SSL4"/>
<evidence type="ECO:0000313" key="8">
    <source>
        <dbReference type="Proteomes" id="UP001652642"/>
    </source>
</evidence>
<dbReference type="InterPro" id="IPR005225">
    <property type="entry name" value="Small_GTP-bd"/>
</dbReference>
<comment type="similarity">
    <text evidence="1 5">Belongs to the TRAFAC class TrmE-Era-EngA-EngB-Septin-like GTPase superfamily. TrmE GTPase family.</text>
</comment>
<dbReference type="NCBIfam" id="TIGR00450">
    <property type="entry name" value="mnmE_trmE_thdF"/>
    <property type="match status" value="1"/>
</dbReference>
<dbReference type="GO" id="GO:0002098">
    <property type="term" value="P:tRNA wobble uridine modification"/>
    <property type="evidence" value="ECO:0007669"/>
    <property type="project" value="TreeGrafter"/>
</dbReference>
<dbReference type="GO" id="GO:0005739">
    <property type="term" value="C:mitochondrion"/>
    <property type="evidence" value="ECO:0007669"/>
    <property type="project" value="UniProtKB-SubCell"/>
</dbReference>
<dbReference type="HAMAP" id="MF_00379">
    <property type="entry name" value="GTPase_MnmE"/>
    <property type="match status" value="1"/>
</dbReference>
<dbReference type="InterPro" id="IPR018948">
    <property type="entry name" value="GTP-bd_TrmE_N"/>
</dbReference>
<dbReference type="CDD" id="cd14858">
    <property type="entry name" value="TrmE_N"/>
    <property type="match status" value="1"/>
</dbReference>
<dbReference type="Gene3D" id="3.30.1360.120">
    <property type="entry name" value="Probable tRNA modification gtpase trme, domain 1"/>
    <property type="match status" value="1"/>
</dbReference>
<dbReference type="Pfam" id="PF10396">
    <property type="entry name" value="TrmE_N"/>
    <property type="match status" value="1"/>
</dbReference>
<name>A0A6J0SSL4_9SAUR</name>